<reference evidence="1" key="1">
    <citation type="submission" date="2021-06" db="EMBL/GenBank/DDBJ databases">
        <authorList>
            <person name="Kallberg Y."/>
            <person name="Tangrot J."/>
            <person name="Rosling A."/>
        </authorList>
    </citation>
    <scope>NUCLEOTIDE SEQUENCE</scope>
    <source>
        <strain evidence="1">MA453B</strain>
    </source>
</reference>
<gene>
    <name evidence="1" type="ORF">DERYTH_LOCUS2496</name>
</gene>
<organism evidence="1 2">
    <name type="scientific">Dentiscutata erythropus</name>
    <dbReference type="NCBI Taxonomy" id="1348616"/>
    <lineage>
        <taxon>Eukaryota</taxon>
        <taxon>Fungi</taxon>
        <taxon>Fungi incertae sedis</taxon>
        <taxon>Mucoromycota</taxon>
        <taxon>Glomeromycotina</taxon>
        <taxon>Glomeromycetes</taxon>
        <taxon>Diversisporales</taxon>
        <taxon>Gigasporaceae</taxon>
        <taxon>Dentiscutata</taxon>
    </lineage>
</organism>
<evidence type="ECO:0000313" key="1">
    <source>
        <dbReference type="EMBL" id="CAG8492695.1"/>
    </source>
</evidence>
<dbReference type="Proteomes" id="UP000789405">
    <property type="component" value="Unassembled WGS sequence"/>
</dbReference>
<name>A0A9N8WKK3_9GLOM</name>
<sequence>MEPDTNHLSLPEPSENLIPLEPTNFYLSLSVQSLPLLETTDINLLLPYSSLLAQLQDLMQLLLKIADTNLPLSYSSLVQSPALLDSTYANFSNNLSFLTNFSNDHQLSIESEQRSLEERDNEIGFLIQI</sequence>
<dbReference type="EMBL" id="CAJVPY010000802">
    <property type="protein sequence ID" value="CAG8492695.1"/>
    <property type="molecule type" value="Genomic_DNA"/>
</dbReference>
<proteinExistence type="predicted"/>
<keyword evidence="2" id="KW-1185">Reference proteome</keyword>
<accession>A0A9N8WKK3</accession>
<comment type="caution">
    <text evidence="1">The sequence shown here is derived from an EMBL/GenBank/DDBJ whole genome shotgun (WGS) entry which is preliminary data.</text>
</comment>
<protein>
    <submittedName>
        <fullName evidence="1">9668_t:CDS:1</fullName>
    </submittedName>
</protein>
<dbReference type="AlphaFoldDB" id="A0A9N8WKK3"/>
<evidence type="ECO:0000313" key="2">
    <source>
        <dbReference type="Proteomes" id="UP000789405"/>
    </source>
</evidence>